<gene>
    <name evidence="1" type="primary">infA</name>
</gene>
<evidence type="ECO:0000313" key="1">
    <source>
        <dbReference type="EMBL" id="WAJ58899.1"/>
    </source>
</evidence>
<organism evidence="1">
    <name type="scientific">Dracontomelon duperreanum</name>
    <dbReference type="NCBI Taxonomy" id="1592040"/>
    <lineage>
        <taxon>Eukaryota</taxon>
        <taxon>Viridiplantae</taxon>
        <taxon>Streptophyta</taxon>
        <taxon>Embryophyta</taxon>
        <taxon>Tracheophyta</taxon>
        <taxon>Spermatophyta</taxon>
        <taxon>Magnoliopsida</taxon>
        <taxon>eudicotyledons</taxon>
        <taxon>Gunneridae</taxon>
        <taxon>Pentapetalae</taxon>
        <taxon>rosids</taxon>
        <taxon>malvids</taxon>
        <taxon>Sapindales</taxon>
        <taxon>Anacardiaceae</taxon>
        <taxon>Dracontomelon</taxon>
    </lineage>
</organism>
<dbReference type="GO" id="GO:0003743">
    <property type="term" value="F:translation initiation factor activity"/>
    <property type="evidence" value="ECO:0007669"/>
    <property type="project" value="UniProtKB-KW"/>
</dbReference>
<name>A0A9E9BMX9_9ROSI</name>
<keyword evidence="1" id="KW-0648">Protein biosynthesis</keyword>
<dbReference type="RefSeq" id="YP_010595976.1">
    <property type="nucleotide sequence ID" value="NC_069620.1"/>
</dbReference>
<keyword evidence="1" id="KW-0150">Chloroplast</keyword>
<accession>A0A9E9BMX9</accession>
<reference evidence="1" key="1">
    <citation type="submission" date="2021-12" db="EMBL/GenBank/DDBJ databases">
        <authorList>
            <person name="Zeng Z.-F."/>
            <person name="Mao C.-M."/>
            <person name="Rao R."/>
            <person name="Yue L.-L."/>
        </authorList>
    </citation>
    <scope>NUCLEOTIDE SEQUENCE</scope>
</reference>
<geneLocation type="chloroplast" evidence="1"/>
<sequence>MDSDEWIQEGLISETLPNGMLRVRLNNQVIFSVLFQEGFDTVLYVYTWR</sequence>
<dbReference type="AlphaFoldDB" id="A0A9E9BMX9"/>
<keyword evidence="1" id="KW-0934">Plastid</keyword>
<proteinExistence type="predicted"/>
<dbReference type="EMBL" id="OM009252">
    <property type="protein sequence ID" value="WAJ58899.1"/>
    <property type="molecule type" value="Genomic_DNA"/>
</dbReference>
<protein>
    <submittedName>
        <fullName evidence="1">Translation initiation factor 1</fullName>
    </submittedName>
</protein>
<keyword evidence="1" id="KW-0396">Initiation factor</keyword>
<dbReference type="GeneID" id="77606330"/>